<comment type="similarity">
    <text evidence="1">Belongs to the Gfo/Idh/MocA family.</text>
</comment>
<dbReference type="Gene3D" id="3.40.50.720">
    <property type="entry name" value="NAD(P)-binding Rossmann-like Domain"/>
    <property type="match status" value="1"/>
</dbReference>
<dbReference type="SUPFAM" id="SSF55347">
    <property type="entry name" value="Glyceraldehyde-3-phosphate dehydrogenase-like, C-terminal domain"/>
    <property type="match status" value="1"/>
</dbReference>
<dbReference type="GO" id="GO:0000166">
    <property type="term" value="F:nucleotide binding"/>
    <property type="evidence" value="ECO:0007669"/>
    <property type="project" value="InterPro"/>
</dbReference>
<comment type="catalytic activity">
    <reaction evidence="5">
        <text>D-xylose + NADP(+) = D-xylono-1,5-lactone + NADPH + H(+)</text>
        <dbReference type="Rhea" id="RHEA:22000"/>
        <dbReference type="ChEBI" id="CHEBI:15378"/>
        <dbReference type="ChEBI" id="CHEBI:15867"/>
        <dbReference type="ChEBI" id="CHEBI:53455"/>
        <dbReference type="ChEBI" id="CHEBI:57783"/>
        <dbReference type="ChEBI" id="CHEBI:58349"/>
        <dbReference type="EC" id="1.1.1.179"/>
    </reaction>
</comment>
<feature type="domain" description="GFO/IDH/MocA-like oxidoreductase" evidence="7">
    <location>
        <begin position="159"/>
        <end position="278"/>
    </location>
</feature>
<reference evidence="8 9" key="1">
    <citation type="submission" date="2015-02" db="EMBL/GenBank/DDBJ databases">
        <title>Draft Genome Sequences of Two Closely-Related Aflatoxigenic Aspergillus Species Obtained from the Cote d'Ivoire.</title>
        <authorList>
            <person name="Moore G.G."/>
            <person name="Beltz S.B."/>
            <person name="Mack B.M."/>
        </authorList>
    </citation>
    <scope>NUCLEOTIDE SEQUENCE [LARGE SCALE GENOMIC DNA]</scope>
    <source>
        <strain evidence="8 9">SRRC1468</strain>
    </source>
</reference>
<name>A0A0F8WP99_9EURO</name>
<evidence type="ECO:0000313" key="8">
    <source>
        <dbReference type="EMBL" id="KKK19520.1"/>
    </source>
</evidence>
<dbReference type="OrthoDB" id="2129491at2759"/>
<dbReference type="AlphaFoldDB" id="A0A0F8WP99"/>
<dbReference type="PANTHER" id="PTHR22604:SF105">
    <property type="entry name" value="TRANS-1,2-DIHYDROBENZENE-1,2-DIOL DEHYDROGENASE"/>
    <property type="match status" value="1"/>
</dbReference>
<evidence type="ECO:0000256" key="3">
    <source>
        <dbReference type="ARBA" id="ARBA00038984"/>
    </source>
</evidence>
<dbReference type="Proteomes" id="UP000034291">
    <property type="component" value="Unassembled WGS sequence"/>
</dbReference>
<dbReference type="STRING" id="308745.A0A0F8WP99"/>
<dbReference type="Pfam" id="PF22725">
    <property type="entry name" value="GFO_IDH_MocA_C3"/>
    <property type="match status" value="1"/>
</dbReference>
<accession>A0A0F8WP99</accession>
<evidence type="ECO:0000259" key="7">
    <source>
        <dbReference type="Pfam" id="PF22725"/>
    </source>
</evidence>
<dbReference type="InterPro" id="IPR000683">
    <property type="entry name" value="Gfo/Idh/MocA-like_OxRdtase_N"/>
</dbReference>
<feature type="domain" description="Gfo/Idh/MocA-like oxidoreductase N-terminal" evidence="6">
    <location>
        <begin position="10"/>
        <end position="137"/>
    </location>
</feature>
<dbReference type="PANTHER" id="PTHR22604">
    <property type="entry name" value="OXIDOREDUCTASES"/>
    <property type="match status" value="1"/>
</dbReference>
<comment type="caution">
    <text evidence="8">The sequence shown here is derived from an EMBL/GenBank/DDBJ whole genome shotgun (WGS) entry which is preliminary data.</text>
</comment>
<dbReference type="SUPFAM" id="SSF51735">
    <property type="entry name" value="NAD(P)-binding Rossmann-fold domains"/>
    <property type="match status" value="1"/>
</dbReference>
<dbReference type="InterPro" id="IPR055170">
    <property type="entry name" value="GFO_IDH_MocA-like_dom"/>
</dbReference>
<dbReference type="InterPro" id="IPR050984">
    <property type="entry name" value="Gfo/Idh/MocA_domain"/>
</dbReference>
<keyword evidence="9" id="KW-1185">Reference proteome</keyword>
<evidence type="ECO:0000256" key="5">
    <source>
        <dbReference type="ARBA" id="ARBA00049233"/>
    </source>
</evidence>
<keyword evidence="2" id="KW-0560">Oxidoreductase</keyword>
<dbReference type="Pfam" id="PF01408">
    <property type="entry name" value="GFO_IDH_MocA"/>
    <property type="match status" value="1"/>
</dbReference>
<dbReference type="InterPro" id="IPR036291">
    <property type="entry name" value="NAD(P)-bd_dom_sf"/>
</dbReference>
<proteinExistence type="inferred from homology"/>
<protein>
    <recommendedName>
        <fullName evidence="3">D-xylose 1-dehydrogenase (NADP(+), D-xylono-1,5-lactone-forming)</fullName>
        <ecNumber evidence="3">1.1.1.179</ecNumber>
    </recommendedName>
    <alternativeName>
        <fullName evidence="4">D-xylose-NADP dehydrogenase</fullName>
    </alternativeName>
</protein>
<dbReference type="GO" id="GO:0047837">
    <property type="term" value="F:D-xylose 1-dehydrogenase (NADP+) activity"/>
    <property type="evidence" value="ECO:0007669"/>
    <property type="project" value="UniProtKB-EC"/>
</dbReference>
<evidence type="ECO:0000313" key="9">
    <source>
        <dbReference type="Proteomes" id="UP000034291"/>
    </source>
</evidence>
<evidence type="ECO:0000256" key="4">
    <source>
        <dbReference type="ARBA" id="ARBA00042988"/>
    </source>
</evidence>
<dbReference type="EMBL" id="JZBS01002219">
    <property type="protein sequence ID" value="KKK19520.1"/>
    <property type="molecule type" value="Genomic_DNA"/>
</dbReference>
<evidence type="ECO:0000256" key="1">
    <source>
        <dbReference type="ARBA" id="ARBA00010928"/>
    </source>
</evidence>
<evidence type="ECO:0000259" key="6">
    <source>
        <dbReference type="Pfam" id="PF01408"/>
    </source>
</evidence>
<dbReference type="EC" id="1.1.1.179" evidence="3"/>
<organism evidence="8 9">
    <name type="scientific">Aspergillus rambellii</name>
    <dbReference type="NCBI Taxonomy" id="308745"/>
    <lineage>
        <taxon>Eukaryota</taxon>
        <taxon>Fungi</taxon>
        <taxon>Dikarya</taxon>
        <taxon>Ascomycota</taxon>
        <taxon>Pezizomycotina</taxon>
        <taxon>Eurotiomycetes</taxon>
        <taxon>Eurotiomycetidae</taxon>
        <taxon>Eurotiales</taxon>
        <taxon>Aspergillaceae</taxon>
        <taxon>Aspergillus</taxon>
        <taxon>Aspergillus subgen. Nidulantes</taxon>
    </lineage>
</organism>
<evidence type="ECO:0000256" key="2">
    <source>
        <dbReference type="ARBA" id="ARBA00023002"/>
    </source>
</evidence>
<dbReference type="Gene3D" id="3.30.360.10">
    <property type="entry name" value="Dihydrodipicolinate Reductase, domain 2"/>
    <property type="match status" value="1"/>
</dbReference>
<gene>
    <name evidence="8" type="ORF">ARAM_003493</name>
</gene>
<sequence>MTPTQEKPQLRWGIIATGWISSMFVQDLLAPRADAPARHIVSSIGSSSVEKANAFIDKMWKASAEPRPSPYGTYQEVYNDPNVDIVYIGTPHVLHKQNCLDAIAAGKNVLCEKPFAMNEREAQEIVDAAKNRGVFIMEAMWTKFFPVVQALYDHIYVKKSIGQVRRAFVDFGSSMDFDAIPGDSRLKDPKLGAGAILDIGIYTLTYASIIMGEGKLGDEHPHPKISSSMEIINGVDESDSVILTYDAGAAKKTAVCTATMRVKGSPDFARVDGSEGSITVFSDIGPSCPKGFRVTREGEEPVVYRFDSPEGTLGFFYEADAVACDIAQGKLENDVMPLSETLRMMRLIDECRRQNGHKYPQDDA</sequence>